<gene>
    <name evidence="1" type="ORF">F8R14_09495</name>
</gene>
<accession>A0A833FI19</accession>
<dbReference type="RefSeq" id="WP_127008281.1">
    <property type="nucleotide sequence ID" value="NZ_RQUZ01000010.1"/>
</dbReference>
<evidence type="ECO:0000313" key="1">
    <source>
        <dbReference type="EMBL" id="KAB1477218.1"/>
    </source>
</evidence>
<dbReference type="GeneID" id="83055580"/>
<dbReference type="EMBL" id="WBKH01000010">
    <property type="protein sequence ID" value="KAB1477218.1"/>
    <property type="molecule type" value="Genomic_DNA"/>
</dbReference>
<proteinExistence type="predicted"/>
<name>A0A833FI19_9FIRM</name>
<reference evidence="1 2" key="1">
    <citation type="submission" date="2019-09" db="EMBL/GenBank/DDBJ databases">
        <title>Draft genome sequence of 3 type strains from the CCUG.</title>
        <authorList>
            <person name="Pineiro-Iglesias B."/>
            <person name="Tunovic T."/>
            <person name="Unosson C."/>
            <person name="Inganas E."/>
            <person name="Ohlen M."/>
            <person name="Cardew S."/>
            <person name="Jensie-Markopoulos S."/>
            <person name="Salva-Serra F."/>
            <person name="Jaen-Luchoro D."/>
            <person name="Karlsson R."/>
            <person name="Svensson-Stadler L."/>
            <person name="Chun J."/>
            <person name="Moore E."/>
        </authorList>
    </citation>
    <scope>NUCLEOTIDE SEQUENCE [LARGE SCALE GENOMIC DNA]</scope>
    <source>
        <strain evidence="1 2">CCUG 65427</strain>
    </source>
</reference>
<evidence type="ECO:0000313" key="2">
    <source>
        <dbReference type="Proteomes" id="UP000434554"/>
    </source>
</evidence>
<dbReference type="AlphaFoldDB" id="A0A833FI19"/>
<organism evidence="1 2">
    <name type="scientific">Veillonella seminalis</name>
    <dbReference type="NCBI Taxonomy" id="1502943"/>
    <lineage>
        <taxon>Bacteria</taxon>
        <taxon>Bacillati</taxon>
        <taxon>Bacillota</taxon>
        <taxon>Negativicutes</taxon>
        <taxon>Veillonellales</taxon>
        <taxon>Veillonellaceae</taxon>
        <taxon>Veillonella</taxon>
    </lineage>
</organism>
<comment type="caution">
    <text evidence="1">The sequence shown here is derived from an EMBL/GenBank/DDBJ whole genome shotgun (WGS) entry which is preliminary data.</text>
</comment>
<dbReference type="Proteomes" id="UP000434554">
    <property type="component" value="Unassembled WGS sequence"/>
</dbReference>
<sequence length="121" mass="13705">MKNGVPEFDININQGDDYSRIISLEKGGKPLNISNATFKFAGRYNITDKTLAFIGSVEPINEYTIRLYIPNEVTAELQAGTDPRTPKRAYYDVQKIENGEEKRILQGDAYIYPGHAYKVKD</sequence>
<protein>
    <submittedName>
        <fullName evidence="1">Uncharacterized protein</fullName>
    </submittedName>
</protein>